<evidence type="ECO:0000256" key="2">
    <source>
        <dbReference type="ARBA" id="ARBA00022448"/>
    </source>
</evidence>
<name>A0A0W7WH79_9RHOB</name>
<evidence type="ECO:0008006" key="11">
    <source>
        <dbReference type="Google" id="ProtNLM"/>
    </source>
</evidence>
<evidence type="ECO:0000256" key="1">
    <source>
        <dbReference type="ARBA" id="ARBA00004651"/>
    </source>
</evidence>
<dbReference type="EMBL" id="LPXO01000010">
    <property type="protein sequence ID" value="KUF09860.1"/>
    <property type="molecule type" value="Genomic_DNA"/>
</dbReference>
<dbReference type="PANTHER" id="PTHR32196:SF21">
    <property type="entry name" value="ABC TRANSPORTER PERMEASE PROTEIN YPHD-RELATED"/>
    <property type="match status" value="1"/>
</dbReference>
<dbReference type="OrthoDB" id="192433at2"/>
<dbReference type="InterPro" id="IPR001851">
    <property type="entry name" value="ABC_transp_permease"/>
</dbReference>
<keyword evidence="3" id="KW-1003">Cell membrane</keyword>
<dbReference type="STRING" id="1685382.AVJ23_15570"/>
<feature type="transmembrane region" description="Helical" evidence="8">
    <location>
        <begin position="157"/>
        <end position="178"/>
    </location>
</feature>
<keyword evidence="6 8" id="KW-1133">Transmembrane helix</keyword>
<feature type="transmembrane region" description="Helical" evidence="8">
    <location>
        <begin position="44"/>
        <end position="65"/>
    </location>
</feature>
<dbReference type="CDD" id="cd06579">
    <property type="entry name" value="TM_PBP1_transp_AraH_like"/>
    <property type="match status" value="1"/>
</dbReference>
<dbReference type="RefSeq" id="WP_058863135.1">
    <property type="nucleotide sequence ID" value="NZ_LPXO01000010.1"/>
</dbReference>
<evidence type="ECO:0000256" key="4">
    <source>
        <dbReference type="ARBA" id="ARBA00022519"/>
    </source>
</evidence>
<feature type="transmembrane region" description="Helical" evidence="8">
    <location>
        <begin position="72"/>
        <end position="105"/>
    </location>
</feature>
<keyword evidence="4" id="KW-0997">Cell inner membrane</keyword>
<organism evidence="9 10">
    <name type="scientific">Pseudoponticoccus marisrubri</name>
    <dbReference type="NCBI Taxonomy" id="1685382"/>
    <lineage>
        <taxon>Bacteria</taxon>
        <taxon>Pseudomonadati</taxon>
        <taxon>Pseudomonadota</taxon>
        <taxon>Alphaproteobacteria</taxon>
        <taxon>Rhodobacterales</taxon>
        <taxon>Roseobacteraceae</taxon>
        <taxon>Pseudoponticoccus</taxon>
    </lineage>
</organism>
<dbReference type="GO" id="GO:0005886">
    <property type="term" value="C:plasma membrane"/>
    <property type="evidence" value="ECO:0007669"/>
    <property type="project" value="UniProtKB-SubCell"/>
</dbReference>
<evidence type="ECO:0000256" key="6">
    <source>
        <dbReference type="ARBA" id="ARBA00022989"/>
    </source>
</evidence>
<feature type="transmembrane region" description="Helical" evidence="8">
    <location>
        <begin position="293"/>
        <end position="310"/>
    </location>
</feature>
<keyword evidence="5 8" id="KW-0812">Transmembrane</keyword>
<evidence type="ECO:0000256" key="3">
    <source>
        <dbReference type="ARBA" id="ARBA00022475"/>
    </source>
</evidence>
<dbReference type="PANTHER" id="PTHR32196">
    <property type="entry name" value="ABC TRANSPORTER PERMEASE PROTEIN YPHD-RELATED-RELATED"/>
    <property type="match status" value="1"/>
</dbReference>
<sequence length="318" mass="33863">MPDLSRVMRERNIIFVTLALCLVFYLISPRFLSLDNMSAISRQIVPIGLIALGQFFVVVSGNIDLSMGMGSVLFAIVLGVFFGLTGGVALGIVAVIVCSLALGFFNGVLVAKLGLPAFIVTLSMLFSAQGLSGLIIPRGQQIFLMGDFFRFIGAETFLGLYWSFLFLLALFALAWVVYNHTSWGAAVIAVGNSEENARLAGVNVDRVKIGVFMVSGLCSGFAGIMLSSRMGFVQPGLDGNGLLLDGIAAIIIGGTLILGGRGTIGGAFWGLLFIGIINNALNLLNVEDVWHQVFKGAVILAALGANWLLWQSRQVEAH</sequence>
<proteinExistence type="predicted"/>
<dbReference type="AlphaFoldDB" id="A0A0W7WH79"/>
<evidence type="ECO:0000313" key="9">
    <source>
        <dbReference type="EMBL" id="KUF09860.1"/>
    </source>
</evidence>
<evidence type="ECO:0000256" key="7">
    <source>
        <dbReference type="ARBA" id="ARBA00023136"/>
    </source>
</evidence>
<evidence type="ECO:0000256" key="8">
    <source>
        <dbReference type="SAM" id="Phobius"/>
    </source>
</evidence>
<feature type="transmembrane region" description="Helical" evidence="8">
    <location>
        <begin position="117"/>
        <end position="136"/>
    </location>
</feature>
<feature type="transmembrane region" description="Helical" evidence="8">
    <location>
        <begin position="12"/>
        <end position="32"/>
    </location>
</feature>
<feature type="transmembrane region" description="Helical" evidence="8">
    <location>
        <begin position="239"/>
        <end position="258"/>
    </location>
</feature>
<gene>
    <name evidence="9" type="ORF">AVJ23_15570</name>
</gene>
<feature type="transmembrane region" description="Helical" evidence="8">
    <location>
        <begin position="209"/>
        <end position="227"/>
    </location>
</feature>
<comment type="subcellular location">
    <subcellularLocation>
        <location evidence="1">Cell membrane</location>
        <topology evidence="1">Multi-pass membrane protein</topology>
    </subcellularLocation>
</comment>
<dbReference type="GO" id="GO:0022857">
    <property type="term" value="F:transmembrane transporter activity"/>
    <property type="evidence" value="ECO:0007669"/>
    <property type="project" value="InterPro"/>
</dbReference>
<keyword evidence="7 8" id="KW-0472">Membrane</keyword>
<comment type="caution">
    <text evidence="9">The sequence shown here is derived from an EMBL/GenBank/DDBJ whole genome shotgun (WGS) entry which is preliminary data.</text>
</comment>
<protein>
    <recommendedName>
        <fullName evidence="11">ABC transporter permease</fullName>
    </recommendedName>
</protein>
<reference evidence="9 10" key="1">
    <citation type="submission" date="2015-12" db="EMBL/GenBank/DDBJ databases">
        <authorList>
            <person name="Shamseldin A."/>
            <person name="Moawad H."/>
            <person name="Abd El-Rahim W.M."/>
            <person name="Sadowsky M.J."/>
        </authorList>
    </citation>
    <scope>NUCLEOTIDE SEQUENCE [LARGE SCALE GENOMIC DNA]</scope>
    <source>
        <strain evidence="9 10">SJ5A-1</strain>
    </source>
</reference>
<keyword evidence="2" id="KW-0813">Transport</keyword>
<dbReference type="Pfam" id="PF02653">
    <property type="entry name" value="BPD_transp_2"/>
    <property type="match status" value="1"/>
</dbReference>
<dbReference type="Proteomes" id="UP000054396">
    <property type="component" value="Unassembled WGS sequence"/>
</dbReference>
<keyword evidence="10" id="KW-1185">Reference proteome</keyword>
<evidence type="ECO:0000256" key="5">
    <source>
        <dbReference type="ARBA" id="ARBA00022692"/>
    </source>
</evidence>
<feature type="transmembrane region" description="Helical" evidence="8">
    <location>
        <begin position="264"/>
        <end position="281"/>
    </location>
</feature>
<accession>A0A0W7WH79</accession>
<evidence type="ECO:0000313" key="10">
    <source>
        <dbReference type="Proteomes" id="UP000054396"/>
    </source>
</evidence>